<dbReference type="InterPro" id="IPR038717">
    <property type="entry name" value="Tc1-like_DDE_dom"/>
</dbReference>
<protein>
    <submittedName>
        <fullName evidence="2">IS630 family transposase</fullName>
    </submittedName>
</protein>
<dbReference type="RefSeq" id="WP_339097196.1">
    <property type="nucleotide sequence ID" value="NZ_CP149782.1"/>
</dbReference>
<evidence type="ECO:0000313" key="2">
    <source>
        <dbReference type="EMBL" id="WYF45854.1"/>
    </source>
</evidence>
<reference evidence="2" key="1">
    <citation type="submission" date="2024-03" db="EMBL/GenBank/DDBJ databases">
        <title>Deinococcus weizhi sp. nov., isolated from human skin.</title>
        <authorList>
            <person name="Wei Z."/>
            <person name="Tian F."/>
            <person name="Yang C."/>
            <person name="Xin L.T."/>
            <person name="Wen Z.J."/>
            <person name="Lan K.C."/>
            <person name="Yu L."/>
            <person name="Zhe W."/>
            <person name="Dan F.D."/>
            <person name="Jun W."/>
            <person name="Rui Z."/>
            <person name="Yong X.J."/>
            <person name="Ting Y."/>
            <person name="Wei X."/>
            <person name="Xu Z.G."/>
            <person name="Xin Z."/>
            <person name="Dong F.G."/>
            <person name="Ni X.M."/>
            <person name="Zheng M.G."/>
            <person name="Chun Y."/>
            <person name="Qian W.X."/>
        </authorList>
    </citation>
    <scope>NUCLEOTIDE SEQUENCE</scope>
    <source>
        <strain evidence="2">VB142</strain>
    </source>
</reference>
<dbReference type="AlphaFoldDB" id="A0AAU6Q5H4"/>
<dbReference type="InterPro" id="IPR047655">
    <property type="entry name" value="Transpos_IS630-like"/>
</dbReference>
<name>A0AAU6Q5H4_9DEIO</name>
<sequence>MAQLTAKFLCEMERVLDVYMRPYDASNPVLCFDEQPCFLIGDKLAPVPMAPGKVAKQDYEYERFGSAVVLLAVEPLTGRRFVKVCGRRTAKEYTEFMQELEQAYPEAKRITLVQDNLNTHHGGSFYKWLEPAAAHQLVSRFEWVYTPKHASWLNMAELEFSALQRQCLNRRIPTVERLRDEVETWVRTRDTARLKLNWQFSTQDARRSFGRHYKAIRNN</sequence>
<proteinExistence type="predicted"/>
<accession>A0AAU6Q5H4</accession>
<dbReference type="GO" id="GO:0003676">
    <property type="term" value="F:nucleic acid binding"/>
    <property type="evidence" value="ECO:0007669"/>
    <property type="project" value="InterPro"/>
</dbReference>
<dbReference type="InterPro" id="IPR036397">
    <property type="entry name" value="RNaseH_sf"/>
</dbReference>
<dbReference type="EMBL" id="CP149782">
    <property type="protein sequence ID" value="WYF45854.1"/>
    <property type="molecule type" value="Genomic_DNA"/>
</dbReference>
<gene>
    <name evidence="2" type="ORF">WDJ50_00640</name>
</gene>
<dbReference type="NCBIfam" id="NF033545">
    <property type="entry name" value="transpos_IS630"/>
    <property type="match status" value="1"/>
</dbReference>
<evidence type="ECO:0000259" key="1">
    <source>
        <dbReference type="Pfam" id="PF13358"/>
    </source>
</evidence>
<organism evidence="2">
    <name type="scientific">Deinococcus sp. VB142</name>
    <dbReference type="NCBI Taxonomy" id="3112952"/>
    <lineage>
        <taxon>Bacteria</taxon>
        <taxon>Thermotogati</taxon>
        <taxon>Deinococcota</taxon>
        <taxon>Deinococci</taxon>
        <taxon>Deinococcales</taxon>
        <taxon>Deinococcaceae</taxon>
        <taxon>Deinococcus</taxon>
    </lineage>
</organism>
<dbReference type="Gene3D" id="3.30.420.10">
    <property type="entry name" value="Ribonuclease H-like superfamily/Ribonuclease H"/>
    <property type="match status" value="1"/>
</dbReference>
<dbReference type="Pfam" id="PF13358">
    <property type="entry name" value="DDE_3"/>
    <property type="match status" value="1"/>
</dbReference>
<feature type="domain" description="Tc1-like transposase DDE" evidence="1">
    <location>
        <begin position="29"/>
        <end position="179"/>
    </location>
</feature>